<dbReference type="Proteomes" id="UP000740926">
    <property type="component" value="Unassembled WGS sequence"/>
</dbReference>
<accession>A0A9P6XV27</accession>
<reference evidence="2 3" key="1">
    <citation type="journal article" date="2020" name="Microb. Genom.">
        <title>Genetic diversity of clinical and environmental Mucorales isolates obtained from an investigation of mucormycosis cases among solid organ transplant recipients.</title>
        <authorList>
            <person name="Nguyen M.H."/>
            <person name="Kaul D."/>
            <person name="Muto C."/>
            <person name="Cheng S.J."/>
            <person name="Richter R.A."/>
            <person name="Bruno V.M."/>
            <person name="Liu G."/>
            <person name="Beyhan S."/>
            <person name="Sundermann A.J."/>
            <person name="Mounaud S."/>
            <person name="Pasculle A.W."/>
            <person name="Nierman W.C."/>
            <person name="Driscoll E."/>
            <person name="Cumbie R."/>
            <person name="Clancy C.J."/>
            <person name="Dupont C.L."/>
        </authorList>
    </citation>
    <scope>NUCLEOTIDE SEQUENCE [LARGE SCALE GENOMIC DNA]</scope>
    <source>
        <strain evidence="2 3">GL24</strain>
    </source>
</reference>
<protein>
    <submittedName>
        <fullName evidence="2">Uncharacterized protein</fullName>
    </submittedName>
</protein>
<evidence type="ECO:0000313" key="3">
    <source>
        <dbReference type="Proteomes" id="UP000740926"/>
    </source>
</evidence>
<comment type="caution">
    <text evidence="2">The sequence shown here is derived from an EMBL/GenBank/DDBJ whole genome shotgun (WGS) entry which is preliminary data.</text>
</comment>
<sequence length="143" mass="14983">MAVSPADPSSIVDPSGADRTTVCAPSMPLAPGLFSTTTPCGISLRRRSASRRPMPSTPPPAANGTIKLTGRPTSAAWTEGSGARAVAARAAAASNRMGGMVCLLIGLTGWRPGFYLIAFYRCNMQNWQLWKTPMPCCATPASR</sequence>
<dbReference type="EMBL" id="JAANIU010009541">
    <property type="protein sequence ID" value="KAG1532979.1"/>
    <property type="molecule type" value="Genomic_DNA"/>
</dbReference>
<evidence type="ECO:0000313" key="2">
    <source>
        <dbReference type="EMBL" id="KAG1532979.1"/>
    </source>
</evidence>
<feature type="region of interest" description="Disordered" evidence="1">
    <location>
        <begin position="44"/>
        <end position="76"/>
    </location>
</feature>
<dbReference type="AlphaFoldDB" id="A0A9P6XV27"/>
<gene>
    <name evidence="2" type="ORF">G6F50_016024</name>
</gene>
<evidence type="ECO:0000256" key="1">
    <source>
        <dbReference type="SAM" id="MobiDB-lite"/>
    </source>
</evidence>
<proteinExistence type="predicted"/>
<name>A0A9P6XV27_9FUNG</name>
<organism evidence="2 3">
    <name type="scientific">Rhizopus delemar</name>
    <dbReference type="NCBI Taxonomy" id="936053"/>
    <lineage>
        <taxon>Eukaryota</taxon>
        <taxon>Fungi</taxon>
        <taxon>Fungi incertae sedis</taxon>
        <taxon>Mucoromycota</taxon>
        <taxon>Mucoromycotina</taxon>
        <taxon>Mucoromycetes</taxon>
        <taxon>Mucorales</taxon>
        <taxon>Mucorineae</taxon>
        <taxon>Rhizopodaceae</taxon>
        <taxon>Rhizopus</taxon>
    </lineage>
</organism>
<keyword evidence="3" id="KW-1185">Reference proteome</keyword>